<dbReference type="Proteomes" id="UP000054350">
    <property type="component" value="Unassembled WGS sequence"/>
</dbReference>
<dbReference type="AlphaFoldDB" id="A0A0L0SN87"/>
<dbReference type="VEuPathDB" id="FungiDB:AMAG_19078"/>
<gene>
    <name evidence="1" type="ORF">AMAG_19078</name>
</gene>
<sequence>MLKATNKARFALLQAANATLPAADRFAFYLATCKCTAEYGYIGGQNVEWELEDGPYYRITEYKRIALIAVLNAENIAFVGNYVGKKAAAELFAASLERLDLTDDTEWVLHALQAISAAESTSISARSS</sequence>
<reference evidence="1 2" key="1">
    <citation type="submission" date="2009-11" db="EMBL/GenBank/DDBJ databases">
        <title>Annotation of Allomyces macrogynus ATCC 38327.</title>
        <authorList>
            <consortium name="The Broad Institute Genome Sequencing Platform"/>
            <person name="Russ C."/>
            <person name="Cuomo C."/>
            <person name="Burger G."/>
            <person name="Gray M.W."/>
            <person name="Holland P.W.H."/>
            <person name="King N."/>
            <person name="Lang F.B.F."/>
            <person name="Roger A.J."/>
            <person name="Ruiz-Trillo I."/>
            <person name="Young S.K."/>
            <person name="Zeng Q."/>
            <person name="Gargeya S."/>
            <person name="Fitzgerald M."/>
            <person name="Haas B."/>
            <person name="Abouelleil A."/>
            <person name="Alvarado L."/>
            <person name="Arachchi H.M."/>
            <person name="Berlin A."/>
            <person name="Chapman S.B."/>
            <person name="Gearin G."/>
            <person name="Goldberg J."/>
            <person name="Griggs A."/>
            <person name="Gujja S."/>
            <person name="Hansen M."/>
            <person name="Heiman D."/>
            <person name="Howarth C."/>
            <person name="Larimer J."/>
            <person name="Lui A."/>
            <person name="MacDonald P.J.P."/>
            <person name="McCowen C."/>
            <person name="Montmayeur A."/>
            <person name="Murphy C."/>
            <person name="Neiman D."/>
            <person name="Pearson M."/>
            <person name="Priest M."/>
            <person name="Roberts A."/>
            <person name="Saif S."/>
            <person name="Shea T."/>
            <person name="Sisk P."/>
            <person name="Stolte C."/>
            <person name="Sykes S."/>
            <person name="Wortman J."/>
            <person name="Nusbaum C."/>
            <person name="Birren B."/>
        </authorList>
    </citation>
    <scope>NUCLEOTIDE SEQUENCE [LARGE SCALE GENOMIC DNA]</scope>
    <source>
        <strain evidence="1 2">ATCC 38327</strain>
    </source>
</reference>
<evidence type="ECO:0000313" key="1">
    <source>
        <dbReference type="EMBL" id="KNE63849.1"/>
    </source>
</evidence>
<accession>A0A0L0SN87</accession>
<protein>
    <submittedName>
        <fullName evidence="1">Uncharacterized protein</fullName>
    </submittedName>
</protein>
<reference evidence="2" key="2">
    <citation type="submission" date="2009-11" db="EMBL/GenBank/DDBJ databases">
        <title>The Genome Sequence of Allomyces macrogynus strain ATCC 38327.</title>
        <authorList>
            <consortium name="The Broad Institute Genome Sequencing Platform"/>
            <person name="Russ C."/>
            <person name="Cuomo C."/>
            <person name="Shea T."/>
            <person name="Young S.K."/>
            <person name="Zeng Q."/>
            <person name="Koehrsen M."/>
            <person name="Haas B."/>
            <person name="Borodovsky M."/>
            <person name="Guigo R."/>
            <person name="Alvarado L."/>
            <person name="Berlin A."/>
            <person name="Borenstein D."/>
            <person name="Chen Z."/>
            <person name="Engels R."/>
            <person name="Freedman E."/>
            <person name="Gellesch M."/>
            <person name="Goldberg J."/>
            <person name="Griggs A."/>
            <person name="Gujja S."/>
            <person name="Heiman D."/>
            <person name="Hepburn T."/>
            <person name="Howarth C."/>
            <person name="Jen D."/>
            <person name="Larson L."/>
            <person name="Lewis B."/>
            <person name="Mehta T."/>
            <person name="Park D."/>
            <person name="Pearson M."/>
            <person name="Roberts A."/>
            <person name="Saif S."/>
            <person name="Shenoy N."/>
            <person name="Sisk P."/>
            <person name="Stolte C."/>
            <person name="Sykes S."/>
            <person name="Walk T."/>
            <person name="White J."/>
            <person name="Yandava C."/>
            <person name="Burger G."/>
            <person name="Gray M.W."/>
            <person name="Holland P.W.H."/>
            <person name="King N."/>
            <person name="Lang F.B.F."/>
            <person name="Roger A.J."/>
            <person name="Ruiz-Trillo I."/>
            <person name="Lander E."/>
            <person name="Nusbaum C."/>
        </authorList>
    </citation>
    <scope>NUCLEOTIDE SEQUENCE [LARGE SCALE GENOMIC DNA]</scope>
    <source>
        <strain evidence="2">ATCC 38327</strain>
    </source>
</reference>
<name>A0A0L0SN87_ALLM3</name>
<evidence type="ECO:0000313" key="2">
    <source>
        <dbReference type="Proteomes" id="UP000054350"/>
    </source>
</evidence>
<dbReference type="EMBL" id="GG745343">
    <property type="protein sequence ID" value="KNE63849.1"/>
    <property type="molecule type" value="Genomic_DNA"/>
</dbReference>
<keyword evidence="2" id="KW-1185">Reference proteome</keyword>
<organism evidence="1 2">
    <name type="scientific">Allomyces macrogynus (strain ATCC 38327)</name>
    <name type="common">Allomyces javanicus var. macrogynus</name>
    <dbReference type="NCBI Taxonomy" id="578462"/>
    <lineage>
        <taxon>Eukaryota</taxon>
        <taxon>Fungi</taxon>
        <taxon>Fungi incertae sedis</taxon>
        <taxon>Blastocladiomycota</taxon>
        <taxon>Blastocladiomycetes</taxon>
        <taxon>Blastocladiales</taxon>
        <taxon>Blastocladiaceae</taxon>
        <taxon>Allomyces</taxon>
    </lineage>
</organism>
<proteinExistence type="predicted"/>